<dbReference type="PANTHER" id="PTHR37027:SF2">
    <property type="entry name" value="CHROMOSOME UNDETERMINED SCAFFOLD_148, WHOLE GENOME SHOTGUN SEQUENCE"/>
    <property type="match status" value="1"/>
</dbReference>
<reference evidence="1 2" key="1">
    <citation type="submission" date="2024-02" db="EMBL/GenBank/DDBJ databases">
        <authorList>
            <person name="Chen Y."/>
            <person name="Shah S."/>
            <person name="Dougan E. K."/>
            <person name="Thang M."/>
            <person name="Chan C."/>
        </authorList>
    </citation>
    <scope>NUCLEOTIDE SEQUENCE [LARGE SCALE GENOMIC DNA]</scope>
</reference>
<dbReference type="Proteomes" id="UP001642464">
    <property type="component" value="Unassembled WGS sequence"/>
</dbReference>
<protein>
    <submittedName>
        <fullName evidence="1">Uncharacterized protein</fullName>
    </submittedName>
</protein>
<sequence length="274" mass="30941">MAVPTGYNQRVFELSSRVSQLQQQLHFGRTLQAEQLQSRLEGLAARLVAVRCSFHSEFCLLAEELASLRKGLEVARRGCQIDVQAQQKQLSAIDKHLQEAFQEARHRGGESEARLLQAFDERSQLLREAIDGKSGLRHSAEELLRRFLEKEVPELRARLAEAAEHRAALQHRALERVSMELRQLRIAASEEVAAREKAEEALLQLCADFGSTLRADVELEQCASCDAEVGRGAPKRESRSRKKDNSEQQVPKPLRIQIRNPDPIEDPFANPVLI</sequence>
<dbReference type="InterPro" id="IPR038835">
    <property type="entry name" value="Giardin_beta-like"/>
</dbReference>
<comment type="caution">
    <text evidence="1">The sequence shown here is derived from an EMBL/GenBank/DDBJ whole genome shotgun (WGS) entry which is preliminary data.</text>
</comment>
<proteinExistence type="predicted"/>
<accession>A0ABP0HY79</accession>
<organism evidence="1 2">
    <name type="scientific">Durusdinium trenchii</name>
    <dbReference type="NCBI Taxonomy" id="1381693"/>
    <lineage>
        <taxon>Eukaryota</taxon>
        <taxon>Sar</taxon>
        <taxon>Alveolata</taxon>
        <taxon>Dinophyceae</taxon>
        <taxon>Suessiales</taxon>
        <taxon>Symbiodiniaceae</taxon>
        <taxon>Durusdinium</taxon>
    </lineage>
</organism>
<dbReference type="PANTHER" id="PTHR37027">
    <property type="entry name" value="KDE4"/>
    <property type="match status" value="1"/>
</dbReference>
<name>A0ABP0HY79_9DINO</name>
<gene>
    <name evidence="1" type="ORF">SCF082_LOCUS4056</name>
</gene>
<evidence type="ECO:0000313" key="2">
    <source>
        <dbReference type="Proteomes" id="UP001642464"/>
    </source>
</evidence>
<evidence type="ECO:0000313" key="1">
    <source>
        <dbReference type="EMBL" id="CAK8994747.1"/>
    </source>
</evidence>
<dbReference type="EMBL" id="CAXAMM010002113">
    <property type="protein sequence ID" value="CAK8994747.1"/>
    <property type="molecule type" value="Genomic_DNA"/>
</dbReference>
<keyword evidence="2" id="KW-1185">Reference proteome</keyword>